<evidence type="ECO:0000313" key="17">
    <source>
        <dbReference type="Proteomes" id="UP000039865"/>
    </source>
</evidence>
<evidence type="ECO:0000256" key="3">
    <source>
        <dbReference type="ARBA" id="ARBA00004138"/>
    </source>
</evidence>
<dbReference type="CDD" id="cd02189">
    <property type="entry name" value="delta_zeta_tubulin-like"/>
    <property type="match status" value="1"/>
</dbReference>
<organism evidence="16 17">
    <name type="scientific">Stylonychia lemnae</name>
    <name type="common">Ciliate</name>
    <dbReference type="NCBI Taxonomy" id="5949"/>
    <lineage>
        <taxon>Eukaryota</taxon>
        <taxon>Sar</taxon>
        <taxon>Alveolata</taxon>
        <taxon>Ciliophora</taxon>
        <taxon>Intramacronucleata</taxon>
        <taxon>Spirotrichea</taxon>
        <taxon>Stichotrichia</taxon>
        <taxon>Sporadotrichida</taxon>
        <taxon>Oxytrichidae</taxon>
        <taxon>Stylonychinae</taxon>
        <taxon>Stylonychia</taxon>
    </lineage>
</organism>
<keyword evidence="7 14" id="KW-0547">Nucleotide-binding</keyword>
<dbReference type="InterPro" id="IPR023123">
    <property type="entry name" value="Tubulin_C"/>
</dbReference>
<dbReference type="GO" id="GO:0005814">
    <property type="term" value="C:centriole"/>
    <property type="evidence" value="ECO:0007669"/>
    <property type="project" value="UniProtKB-SubCell"/>
</dbReference>
<dbReference type="InterPro" id="IPR008280">
    <property type="entry name" value="Tub_FtsZ_C"/>
</dbReference>
<dbReference type="PRINTS" id="PR01161">
    <property type="entry name" value="TUBULIN"/>
</dbReference>
<dbReference type="InterPro" id="IPR036525">
    <property type="entry name" value="Tubulin/FtsZ_GTPase_sf"/>
</dbReference>
<evidence type="ECO:0000256" key="11">
    <source>
        <dbReference type="ARBA" id="ARBA00023273"/>
    </source>
</evidence>
<dbReference type="GO" id="GO:0005634">
    <property type="term" value="C:nucleus"/>
    <property type="evidence" value="ECO:0007669"/>
    <property type="project" value="UniProtKB-SubCell"/>
</dbReference>
<dbReference type="Pfam" id="PF00091">
    <property type="entry name" value="Tubulin"/>
    <property type="match status" value="1"/>
</dbReference>
<dbReference type="Proteomes" id="UP000039865">
    <property type="component" value="Unassembled WGS sequence"/>
</dbReference>
<dbReference type="GO" id="GO:0005874">
    <property type="term" value="C:microtubule"/>
    <property type="evidence" value="ECO:0007669"/>
    <property type="project" value="UniProtKB-KW"/>
</dbReference>
<keyword evidence="10" id="KW-0539">Nucleus</keyword>
<dbReference type="InterPro" id="IPR017975">
    <property type="entry name" value="Tubulin_CS"/>
</dbReference>
<name>A0A078AHV9_STYLE</name>
<dbReference type="GO" id="GO:0005200">
    <property type="term" value="F:structural constituent of cytoskeleton"/>
    <property type="evidence" value="ECO:0007669"/>
    <property type="project" value="InterPro"/>
</dbReference>
<dbReference type="InterPro" id="IPR003008">
    <property type="entry name" value="Tubulin_FtsZ_GTPase"/>
</dbReference>
<evidence type="ECO:0000256" key="2">
    <source>
        <dbReference type="ARBA" id="ARBA00004123"/>
    </source>
</evidence>
<evidence type="ECO:0000259" key="15">
    <source>
        <dbReference type="SMART" id="SM00864"/>
    </source>
</evidence>
<dbReference type="Gene3D" id="1.10.287.600">
    <property type="entry name" value="Helix hairpin bin"/>
    <property type="match status" value="1"/>
</dbReference>
<protein>
    <recommendedName>
        <fullName evidence="5">Tubulin delta chain</fullName>
    </recommendedName>
    <alternativeName>
        <fullName evidence="12">Delta-tubulin</fullName>
    </alternativeName>
</protein>
<evidence type="ECO:0000256" key="1">
    <source>
        <dbReference type="ARBA" id="ARBA00004114"/>
    </source>
</evidence>
<dbReference type="SUPFAM" id="SSF52490">
    <property type="entry name" value="Tubulin nucleotide-binding domain-like"/>
    <property type="match status" value="1"/>
</dbReference>
<evidence type="ECO:0000256" key="13">
    <source>
        <dbReference type="ARBA" id="ARBA00046149"/>
    </source>
</evidence>
<evidence type="ECO:0000256" key="10">
    <source>
        <dbReference type="ARBA" id="ARBA00023242"/>
    </source>
</evidence>
<dbReference type="InParanoid" id="A0A078AHV9"/>
<dbReference type="AlphaFoldDB" id="A0A078AHV9"/>
<dbReference type="OMA" id="ACHPEYK"/>
<dbReference type="SUPFAM" id="SSF55307">
    <property type="entry name" value="Tubulin C-terminal domain-like"/>
    <property type="match status" value="1"/>
</dbReference>
<evidence type="ECO:0000256" key="8">
    <source>
        <dbReference type="ARBA" id="ARBA00022794"/>
    </source>
</evidence>
<sequence>MEPKVVQKCLLDSAKSHSNGESLWQYDKKYSYHKQSGSGNNWALGYLYYSQEEYEETHSRIQSLLESLDYFGGFQVFSSLAGGTGSGLGAHIVERLREDFSKSNMMNVAVWPYQSGEVILQNYNVLLTLNSLIQDSDGVIPIYNDEIMFVCRELLKNKRPSYKVMNTVIAQQLLSVMFPFSNSTKDKMSLWSGSNSNILSEIVRQLCIYPQFKLLSLKNIPQCDNKTIEFNTDLWEGMIQRIRQMIITNGNEHKINWSIKAENPSTYSTKFIKSLSHLMVIRGDKVFDLPGSFESDYFGIGSLYTKKYGGSVDNKYAYFRDSHRIHGHEKSIGVLSNNQSHCQILESTLRKATMMFHEKAFLHHYEKFGVNADKFNEMFLTCETTLAEYKGL</sequence>
<dbReference type="OrthoDB" id="10250004at2759"/>
<evidence type="ECO:0000256" key="6">
    <source>
        <dbReference type="ARBA" id="ARBA00022701"/>
    </source>
</evidence>
<evidence type="ECO:0000256" key="14">
    <source>
        <dbReference type="RuleBase" id="RU000352"/>
    </source>
</evidence>
<evidence type="ECO:0000256" key="9">
    <source>
        <dbReference type="ARBA" id="ARBA00023134"/>
    </source>
</evidence>
<dbReference type="GO" id="GO:0007017">
    <property type="term" value="P:microtubule-based process"/>
    <property type="evidence" value="ECO:0007669"/>
    <property type="project" value="InterPro"/>
</dbReference>
<reference evidence="16 17" key="1">
    <citation type="submission" date="2014-06" db="EMBL/GenBank/DDBJ databases">
        <authorList>
            <person name="Swart Estienne"/>
        </authorList>
    </citation>
    <scope>NUCLEOTIDE SEQUENCE [LARGE SCALE GENOMIC DNA]</scope>
    <source>
        <strain evidence="16 17">130c</strain>
    </source>
</reference>
<evidence type="ECO:0000256" key="5">
    <source>
        <dbReference type="ARBA" id="ARBA00014184"/>
    </source>
</evidence>
<keyword evidence="17" id="KW-1185">Reference proteome</keyword>
<dbReference type="EMBL" id="CCKQ01010317">
    <property type="protein sequence ID" value="CDW81834.1"/>
    <property type="molecule type" value="Genomic_DNA"/>
</dbReference>
<dbReference type="InterPro" id="IPR002967">
    <property type="entry name" value="Delta_tubulin"/>
</dbReference>
<comment type="subcellular location">
    <subcellularLocation>
        <location evidence="3">Cell projection</location>
        <location evidence="3">Cilium</location>
    </subcellularLocation>
    <subcellularLocation>
        <location evidence="1">Cytoplasm</location>
        <location evidence="1">Cytoskeleton</location>
        <location evidence="1">Microtubule organizing center</location>
        <location evidence="1">Centrosome</location>
        <location evidence="1">Centriole</location>
    </subcellularLocation>
    <subcellularLocation>
        <location evidence="2">Nucleus</location>
    </subcellularLocation>
</comment>
<keyword evidence="6 14" id="KW-0493">Microtubule</keyword>
<evidence type="ECO:0000313" key="16">
    <source>
        <dbReference type="EMBL" id="CDW81834.1"/>
    </source>
</evidence>
<keyword evidence="11" id="KW-0966">Cell projection</keyword>
<dbReference type="SMART" id="SM00864">
    <property type="entry name" value="Tubulin"/>
    <property type="match status" value="1"/>
</dbReference>
<dbReference type="PANTHER" id="PTHR11588">
    <property type="entry name" value="TUBULIN"/>
    <property type="match status" value="1"/>
</dbReference>
<proteinExistence type="inferred from homology"/>
<evidence type="ECO:0000256" key="4">
    <source>
        <dbReference type="ARBA" id="ARBA00009636"/>
    </source>
</evidence>
<keyword evidence="8" id="KW-0970">Cilium biogenesis/degradation</keyword>
<dbReference type="PRINTS" id="PR01224">
    <property type="entry name" value="DELTATUBULIN"/>
</dbReference>
<feature type="domain" description="Tubulin/FtsZ GTPase" evidence="15">
    <location>
        <begin position="2"/>
        <end position="184"/>
    </location>
</feature>
<dbReference type="InterPro" id="IPR000217">
    <property type="entry name" value="Tubulin"/>
</dbReference>
<comment type="function">
    <text evidence="13">Acts as a positive regulator of hedgehog signaling and regulates ciliary function.</text>
</comment>
<accession>A0A078AHV9</accession>
<dbReference type="Gene3D" id="3.40.50.1440">
    <property type="entry name" value="Tubulin/FtsZ, GTPase domain"/>
    <property type="match status" value="1"/>
</dbReference>
<dbReference type="GO" id="GO:0030030">
    <property type="term" value="P:cell projection organization"/>
    <property type="evidence" value="ECO:0007669"/>
    <property type="project" value="UniProtKB-KW"/>
</dbReference>
<dbReference type="PROSITE" id="PS00227">
    <property type="entry name" value="TUBULIN"/>
    <property type="match status" value="1"/>
</dbReference>
<evidence type="ECO:0000256" key="7">
    <source>
        <dbReference type="ARBA" id="ARBA00022741"/>
    </source>
</evidence>
<dbReference type="GO" id="GO:0005929">
    <property type="term" value="C:cilium"/>
    <property type="evidence" value="ECO:0007669"/>
    <property type="project" value="UniProtKB-SubCell"/>
</dbReference>
<evidence type="ECO:0000256" key="12">
    <source>
        <dbReference type="ARBA" id="ARBA00030594"/>
    </source>
</evidence>
<comment type="similarity">
    <text evidence="4 14">Belongs to the tubulin family.</text>
</comment>
<gene>
    <name evidence="16" type="primary">Contig12340.g13171</name>
    <name evidence="16" type="ORF">STYLEM_10858</name>
</gene>
<dbReference type="GO" id="GO:0005525">
    <property type="term" value="F:GTP binding"/>
    <property type="evidence" value="ECO:0007669"/>
    <property type="project" value="UniProtKB-UniRule"/>
</dbReference>
<keyword evidence="9 14" id="KW-0342">GTP-binding</keyword>